<dbReference type="Pfam" id="PF07661">
    <property type="entry name" value="MORN_2"/>
    <property type="match status" value="4"/>
</dbReference>
<dbReference type="InterPro" id="IPR025402">
    <property type="entry name" value="DMP19_C"/>
</dbReference>
<dbReference type="Proteomes" id="UP000443153">
    <property type="component" value="Unassembled WGS sequence"/>
</dbReference>
<gene>
    <name evidence="2" type="ORF">GJ691_10850</name>
</gene>
<dbReference type="Pfam" id="PF14300">
    <property type="entry name" value="DMP19"/>
    <property type="match status" value="1"/>
</dbReference>
<dbReference type="InterPro" id="IPR011652">
    <property type="entry name" value="MORN_2"/>
</dbReference>
<keyword evidence="3" id="KW-1185">Reference proteome</keyword>
<sequence>MSIMKLRNVFGGKDQDDNDPYWEFNEKRHFKPKLNKGDYYKLSGFDFGWFVLEPMSNFVQDKEHEIERGKSLSYGQKALYYWWYLDAQVTNGGFVQFYYNGYAPYVATIIKGLEFIGDMEMADLVKKADTIYQKNKELVIKAQKNDLFDSDLYDKLEELSVLDDKYYGLNMKTMAALESYIRKYPDEICLTEDGLPFDLTYTGLYRTYFENKNIKEEFSVEAGLINGEYKLFYQNGILKEMVVYVKGQKTGERKAYNEDGVLVHEVIKGDTENSLIHKWFYENGIPKKMETRNADTDKKCGAYKEWYDNGQLKADSNFLNNSTRIGKWSEYWKDGSKKFEGEVLEGKPHCINYWTEEGGQTLKNGTGMYYTEWVTRSSITIYETEFKNYLRDGTAKSIKDGRLTLYQEYKEDKQHGYTRSYYDDGSVKEEKYYEDGKLISSKKLP</sequence>
<reference evidence="2 3" key="1">
    <citation type="submission" date="2019-11" db="EMBL/GenBank/DDBJ databases">
        <title>Maribacter lutea sp. nov., a marine bacterium isolated from intertidal sand.</title>
        <authorList>
            <person name="Liu A."/>
        </authorList>
    </citation>
    <scope>NUCLEOTIDE SEQUENCE [LARGE SCALE GENOMIC DNA]</scope>
    <source>
        <strain evidence="2 3">RZ05</strain>
    </source>
</reference>
<evidence type="ECO:0000313" key="2">
    <source>
        <dbReference type="EMBL" id="MRX64669.1"/>
    </source>
</evidence>
<dbReference type="Gene3D" id="1.20.1420.60">
    <property type="match status" value="1"/>
</dbReference>
<evidence type="ECO:0000313" key="3">
    <source>
        <dbReference type="Proteomes" id="UP000443153"/>
    </source>
</evidence>
<proteinExistence type="predicted"/>
<evidence type="ECO:0000259" key="1">
    <source>
        <dbReference type="Pfam" id="PF14300"/>
    </source>
</evidence>
<dbReference type="OrthoDB" id="6334863at2"/>
<accession>A0A6I2MPH6</accession>
<dbReference type="AlphaFoldDB" id="A0A6I2MPH6"/>
<dbReference type="Gene3D" id="2.20.110.10">
    <property type="entry name" value="Histone H3 K4-specific methyltransferase SET7/9 N-terminal domain"/>
    <property type="match status" value="3"/>
</dbReference>
<protein>
    <submittedName>
        <fullName evidence="2">DUF4375 domain-containing protein</fullName>
    </submittedName>
</protein>
<comment type="caution">
    <text evidence="2">The sequence shown here is derived from an EMBL/GenBank/DDBJ whole genome shotgun (WGS) entry which is preliminary data.</text>
</comment>
<dbReference type="SUPFAM" id="SSF82185">
    <property type="entry name" value="Histone H3 K4-specific methyltransferase SET7/9 N-terminal domain"/>
    <property type="match status" value="3"/>
</dbReference>
<dbReference type="EMBL" id="WKJH01000008">
    <property type="protein sequence ID" value="MRX64669.1"/>
    <property type="molecule type" value="Genomic_DNA"/>
</dbReference>
<feature type="domain" description="DNA mimic protein DMP19 C-terminal" evidence="1">
    <location>
        <begin position="71"/>
        <end position="183"/>
    </location>
</feature>
<name>A0A6I2MPH6_9FLAO</name>
<organism evidence="2 3">
    <name type="scientific">Maribacter luteus</name>
    <dbReference type="NCBI Taxonomy" id="2594478"/>
    <lineage>
        <taxon>Bacteria</taxon>
        <taxon>Pseudomonadati</taxon>
        <taxon>Bacteroidota</taxon>
        <taxon>Flavobacteriia</taxon>
        <taxon>Flavobacteriales</taxon>
        <taxon>Flavobacteriaceae</taxon>
        <taxon>Maribacter</taxon>
    </lineage>
</organism>